<evidence type="ECO:0000256" key="10">
    <source>
        <dbReference type="ARBA" id="ARBA00023268"/>
    </source>
</evidence>
<protein>
    <submittedName>
        <fullName evidence="18">Multimodular transpeptidase-transglycosylase</fullName>
        <ecNumber evidence="18">2.4.1.129</ecNumber>
        <ecNumber evidence="18">3.4.-.-</ecNumber>
    </submittedName>
</protein>
<evidence type="ECO:0000259" key="16">
    <source>
        <dbReference type="Pfam" id="PF00905"/>
    </source>
</evidence>
<evidence type="ECO:0000256" key="6">
    <source>
        <dbReference type="ARBA" id="ARBA00022679"/>
    </source>
</evidence>
<dbReference type="GO" id="GO:0006508">
    <property type="term" value="P:proteolysis"/>
    <property type="evidence" value="ECO:0007669"/>
    <property type="project" value="UniProtKB-KW"/>
</dbReference>
<feature type="transmembrane region" description="Helical" evidence="15">
    <location>
        <begin position="53"/>
        <end position="76"/>
    </location>
</feature>
<reference evidence="18" key="1">
    <citation type="submission" date="2020-02" db="EMBL/GenBank/DDBJ databases">
        <authorList>
            <person name="Meier V. D."/>
        </authorList>
    </citation>
    <scope>NUCLEOTIDE SEQUENCE</scope>
    <source>
        <strain evidence="18">AVDCRST_MAG78</strain>
    </source>
</reference>
<comment type="similarity">
    <text evidence="2">In the N-terminal section; belongs to the glycosyltransferase 51 family.</text>
</comment>
<keyword evidence="15" id="KW-1133">Transmembrane helix</keyword>
<evidence type="ECO:0000313" key="18">
    <source>
        <dbReference type="EMBL" id="CAA9414289.1"/>
    </source>
</evidence>
<evidence type="ECO:0000256" key="5">
    <source>
        <dbReference type="ARBA" id="ARBA00022676"/>
    </source>
</evidence>
<feature type="domain" description="Glycosyl transferase family 51" evidence="17">
    <location>
        <begin position="110"/>
        <end position="281"/>
    </location>
</feature>
<comment type="catalytic activity">
    <reaction evidence="12">
        <text>Preferential cleavage: (Ac)2-L-Lys-D-Ala-|-D-Ala. Also transpeptidation of peptidyl-alanyl moieties that are N-acyl substituents of D-alanine.</text>
        <dbReference type="EC" id="3.4.16.4"/>
    </reaction>
</comment>
<evidence type="ECO:0000256" key="8">
    <source>
        <dbReference type="ARBA" id="ARBA00022960"/>
    </source>
</evidence>
<dbReference type="SUPFAM" id="SSF56601">
    <property type="entry name" value="beta-lactamase/transpeptidase-like"/>
    <property type="match status" value="1"/>
</dbReference>
<dbReference type="Pfam" id="PF00912">
    <property type="entry name" value="Transgly"/>
    <property type="match status" value="1"/>
</dbReference>
<dbReference type="GO" id="GO:0071555">
    <property type="term" value="P:cell wall organization"/>
    <property type="evidence" value="ECO:0007669"/>
    <property type="project" value="UniProtKB-KW"/>
</dbReference>
<comment type="catalytic activity">
    <reaction evidence="13">
        <text>[GlcNAc-(1-&gt;4)-Mur2Ac(oyl-L-Ala-gamma-D-Glu-L-Lys-D-Ala-D-Ala)](n)-di-trans,octa-cis-undecaprenyl diphosphate + beta-D-GlcNAc-(1-&gt;4)-Mur2Ac(oyl-L-Ala-gamma-D-Glu-L-Lys-D-Ala-D-Ala)-di-trans,octa-cis-undecaprenyl diphosphate = [GlcNAc-(1-&gt;4)-Mur2Ac(oyl-L-Ala-gamma-D-Glu-L-Lys-D-Ala-D-Ala)](n+1)-di-trans,octa-cis-undecaprenyl diphosphate + di-trans,octa-cis-undecaprenyl diphosphate + H(+)</text>
        <dbReference type="Rhea" id="RHEA:23708"/>
        <dbReference type="Rhea" id="RHEA-COMP:9602"/>
        <dbReference type="Rhea" id="RHEA-COMP:9603"/>
        <dbReference type="ChEBI" id="CHEBI:15378"/>
        <dbReference type="ChEBI" id="CHEBI:58405"/>
        <dbReference type="ChEBI" id="CHEBI:60033"/>
        <dbReference type="ChEBI" id="CHEBI:78435"/>
        <dbReference type="EC" id="2.4.99.28"/>
    </reaction>
</comment>
<evidence type="ECO:0000256" key="1">
    <source>
        <dbReference type="ARBA" id="ARBA00007090"/>
    </source>
</evidence>
<evidence type="ECO:0000256" key="11">
    <source>
        <dbReference type="ARBA" id="ARBA00023316"/>
    </source>
</evidence>
<evidence type="ECO:0000256" key="2">
    <source>
        <dbReference type="ARBA" id="ARBA00007739"/>
    </source>
</evidence>
<evidence type="ECO:0000256" key="3">
    <source>
        <dbReference type="ARBA" id="ARBA00022645"/>
    </source>
</evidence>
<dbReference type="GO" id="GO:0008360">
    <property type="term" value="P:regulation of cell shape"/>
    <property type="evidence" value="ECO:0007669"/>
    <property type="project" value="UniProtKB-KW"/>
</dbReference>
<feature type="region of interest" description="Disordered" evidence="14">
    <location>
        <begin position="681"/>
        <end position="724"/>
    </location>
</feature>
<comment type="similarity">
    <text evidence="1">In the C-terminal section; belongs to the transpeptidase family.</text>
</comment>
<dbReference type="InterPro" id="IPR036950">
    <property type="entry name" value="PBP_transglycosylase"/>
</dbReference>
<dbReference type="AlphaFoldDB" id="A0A6J4PFH2"/>
<dbReference type="SUPFAM" id="SSF53955">
    <property type="entry name" value="Lysozyme-like"/>
    <property type="match status" value="1"/>
</dbReference>
<dbReference type="EC" id="3.4.-.-" evidence="18"/>
<evidence type="ECO:0000256" key="15">
    <source>
        <dbReference type="SAM" id="Phobius"/>
    </source>
</evidence>
<keyword evidence="8" id="KW-0133">Cell shape</keyword>
<dbReference type="FunFam" id="1.10.3810.10:FF:000001">
    <property type="entry name" value="Penicillin-binding protein 1A"/>
    <property type="match status" value="1"/>
</dbReference>
<dbReference type="GO" id="GO:0008658">
    <property type="term" value="F:penicillin binding"/>
    <property type="evidence" value="ECO:0007669"/>
    <property type="project" value="InterPro"/>
</dbReference>
<keyword evidence="7 18" id="KW-0378">Hydrolase</keyword>
<keyword evidence="5 18" id="KW-0328">Glycosyltransferase</keyword>
<dbReference type="PANTHER" id="PTHR32282:SF33">
    <property type="entry name" value="PEPTIDOGLYCAN GLYCOSYLTRANSFERASE"/>
    <property type="match status" value="1"/>
</dbReference>
<feature type="compositionally biased region" description="Low complexity" evidence="14">
    <location>
        <begin position="693"/>
        <end position="706"/>
    </location>
</feature>
<sequence>MYYTSSMVRTYQNRGGRIATAPRPKRDVKKPPTISRKKRGYEKESRGARALRWAVIFVLCCFVATVAFVAGGYMGLVNAVENLDEVSAIPSHPTYIYSKPVGETEGSTRVIGTIFQGENRKTAALEDIAPSLLDALVAKEDERFREHGGVDLWGITLALYRDIRAGEAVAGGSTITQQYVKNAYLSGDQSLQRKVKEAVIAVELERKHEKDEILGMYLNTMYFGSNSYGVEAAAETYFNKSADELTIGESATLIGLLWSPTVLGADRDEATNQRNLVLDRMRQAGYITRQDHMEALDESLPDPWPKAPMVESGLTGPPLTRDFAEFVREELVNRYGANTVLAGGLSVYTTLDLEAQVAAEETLYKPGGYLSDPENPDAALVSIEPETGNVTAMVGNREEESRFSLVAQARRQPGSSFKPFALIAALEQGIDPSTQFVSEKKSYVVKDAEGNPVTWEVENYEKQEHGPLSLEEALWLSDNSVFTDLVLNEGGRGLDNGPGAVVDVANRLGVSTELHPHPTIALGTQEVSPLDMATAYATIANEGRKVRPTAIEKVVQNEGQGNEEVLYTAPQEEGEQVIEPEVARKATEIMVGNVTQGIAWKASLGDRPVAGKTGTSENFFDAWFLGFTPQLVTGVWIGYAEGGATLDGLLAIGGQQFGPLAPPPVVWQTYMQKVLGDKPIEKFEGVRSSQTSAPTDETTTPAAAPDIAPPPDPAVQASPEIAPL</sequence>
<dbReference type="Gene3D" id="3.40.710.10">
    <property type="entry name" value="DD-peptidase/beta-lactamase superfamily"/>
    <property type="match status" value="1"/>
</dbReference>
<dbReference type="InterPro" id="IPR050396">
    <property type="entry name" value="Glycosyltr_51/Transpeptidase"/>
</dbReference>
<dbReference type="GO" id="GO:0030288">
    <property type="term" value="C:outer membrane-bounded periplasmic space"/>
    <property type="evidence" value="ECO:0007669"/>
    <property type="project" value="TreeGrafter"/>
</dbReference>
<feature type="compositionally biased region" description="Polar residues" evidence="14">
    <location>
        <begin position="1"/>
        <end position="13"/>
    </location>
</feature>
<evidence type="ECO:0000256" key="12">
    <source>
        <dbReference type="ARBA" id="ARBA00034000"/>
    </source>
</evidence>
<keyword evidence="15" id="KW-0812">Transmembrane</keyword>
<organism evidence="18">
    <name type="scientific">uncultured Rubrobacteraceae bacterium</name>
    <dbReference type="NCBI Taxonomy" id="349277"/>
    <lineage>
        <taxon>Bacteria</taxon>
        <taxon>Bacillati</taxon>
        <taxon>Actinomycetota</taxon>
        <taxon>Rubrobacteria</taxon>
        <taxon>Rubrobacterales</taxon>
        <taxon>Rubrobacteraceae</taxon>
        <taxon>environmental samples</taxon>
    </lineage>
</organism>
<dbReference type="EMBL" id="CADCVB010000044">
    <property type="protein sequence ID" value="CAA9414289.1"/>
    <property type="molecule type" value="Genomic_DNA"/>
</dbReference>
<evidence type="ECO:0000256" key="14">
    <source>
        <dbReference type="SAM" id="MobiDB-lite"/>
    </source>
</evidence>
<gene>
    <name evidence="18" type="ORF">AVDCRST_MAG78-577</name>
</gene>
<dbReference type="EC" id="2.4.1.129" evidence="18"/>
<keyword evidence="15" id="KW-0472">Membrane</keyword>
<dbReference type="Gene3D" id="1.10.3810.10">
    <property type="entry name" value="Biosynthetic peptidoglycan transglycosylase-like"/>
    <property type="match status" value="1"/>
</dbReference>
<dbReference type="GO" id="GO:0009002">
    <property type="term" value="F:serine-type D-Ala-D-Ala carboxypeptidase activity"/>
    <property type="evidence" value="ECO:0007669"/>
    <property type="project" value="UniProtKB-EC"/>
</dbReference>
<dbReference type="InterPro" id="IPR001264">
    <property type="entry name" value="Glyco_trans_51"/>
</dbReference>
<keyword evidence="6 18" id="KW-0808">Transferase</keyword>
<feature type="region of interest" description="Disordered" evidence="14">
    <location>
        <begin position="1"/>
        <end position="41"/>
    </location>
</feature>
<keyword evidence="3" id="KW-0121">Carboxypeptidase</keyword>
<dbReference type="GO" id="GO:0008955">
    <property type="term" value="F:peptidoglycan glycosyltransferase activity"/>
    <property type="evidence" value="ECO:0007669"/>
    <property type="project" value="UniProtKB-EC"/>
</dbReference>
<evidence type="ECO:0000259" key="17">
    <source>
        <dbReference type="Pfam" id="PF00912"/>
    </source>
</evidence>
<accession>A0A6J4PFH2</accession>
<evidence type="ECO:0000256" key="4">
    <source>
        <dbReference type="ARBA" id="ARBA00022670"/>
    </source>
</evidence>
<evidence type="ECO:0000256" key="9">
    <source>
        <dbReference type="ARBA" id="ARBA00022984"/>
    </source>
</evidence>
<evidence type="ECO:0000256" key="13">
    <source>
        <dbReference type="ARBA" id="ARBA00049902"/>
    </source>
</evidence>
<keyword evidence="11" id="KW-0961">Cell wall biogenesis/degradation</keyword>
<keyword evidence="9" id="KW-0573">Peptidoglycan synthesis</keyword>
<name>A0A6J4PFH2_9ACTN</name>
<keyword evidence="4" id="KW-0645">Protease</keyword>
<dbReference type="GO" id="GO:0009252">
    <property type="term" value="P:peptidoglycan biosynthetic process"/>
    <property type="evidence" value="ECO:0007669"/>
    <property type="project" value="UniProtKB-KW"/>
</dbReference>
<dbReference type="Pfam" id="PF00905">
    <property type="entry name" value="Transpeptidase"/>
    <property type="match status" value="1"/>
</dbReference>
<dbReference type="InterPro" id="IPR001460">
    <property type="entry name" value="PCN-bd_Tpept"/>
</dbReference>
<dbReference type="PANTHER" id="PTHR32282">
    <property type="entry name" value="BINDING PROTEIN TRANSPEPTIDASE, PUTATIVE-RELATED"/>
    <property type="match status" value="1"/>
</dbReference>
<dbReference type="InterPro" id="IPR012338">
    <property type="entry name" value="Beta-lactam/transpept-like"/>
</dbReference>
<feature type="domain" description="Penicillin-binding protein transpeptidase" evidence="16">
    <location>
        <begin position="380"/>
        <end position="630"/>
    </location>
</feature>
<proteinExistence type="inferred from homology"/>
<keyword evidence="10" id="KW-0511">Multifunctional enzyme</keyword>
<evidence type="ECO:0000256" key="7">
    <source>
        <dbReference type="ARBA" id="ARBA00022801"/>
    </source>
</evidence>
<dbReference type="InterPro" id="IPR023346">
    <property type="entry name" value="Lysozyme-like_dom_sf"/>
</dbReference>